<evidence type="ECO:0000256" key="5">
    <source>
        <dbReference type="ARBA" id="ARBA00022618"/>
    </source>
</evidence>
<dbReference type="Pfam" id="PF02687">
    <property type="entry name" value="FtsX"/>
    <property type="match status" value="1"/>
</dbReference>
<evidence type="ECO:0000256" key="7">
    <source>
        <dbReference type="ARBA" id="ARBA00022989"/>
    </source>
</evidence>
<comment type="similarity">
    <text evidence="2 10">Belongs to the ABC-4 integral membrane protein family. FtsX subfamily.</text>
</comment>
<sequence length="292" mass="32118">MIGQFFRLSLRGVADLRLHPFAQLLTLVAVAMVTLLTGLILLGLHNVNLELLKSRGEVEFQVYWKTGLEESVVLADWEAINKLEHLTKFKTFTPKSALTELASTLGEKGDFSWLAENNPLPYSGLATFAVPPEAQSDGWAARLLTRIKSMPGVDKVNYTPFQADLAQGWMTLSRMVIWPVLGFLALIISLVVHNTIKLSLLTRMDEVEILSLVGARPSYIRWPLLTGGFIQGVLGSGAGIGLVILVHSFIAEAFNFAPFYIEIHFMPIQQLLILGGAVTFVSVISSWVAVKA</sequence>
<name>A0ABN6ERQ3_9BACT</name>
<keyword evidence="7 11" id="KW-1133">Transmembrane helix</keyword>
<dbReference type="Proteomes" id="UP001053296">
    <property type="component" value="Chromosome"/>
</dbReference>
<dbReference type="PIRSF" id="PIRSF003097">
    <property type="entry name" value="FtsX"/>
    <property type="match status" value="1"/>
</dbReference>
<accession>A0ABN6ERQ3</accession>
<dbReference type="InterPro" id="IPR040690">
    <property type="entry name" value="FtsX_ECD"/>
</dbReference>
<reference evidence="14" key="1">
    <citation type="journal article" date="2022" name="Arch. Microbiol.">
        <title>Pseudodesulfovibrio sediminis sp. nov., a mesophilic and neutrophilic sulfate-reducing bacterium isolated from sediment of a brackish lake.</title>
        <authorList>
            <person name="Takahashi A."/>
            <person name="Kojima H."/>
            <person name="Watanabe M."/>
            <person name="Fukui M."/>
        </authorList>
    </citation>
    <scope>NUCLEOTIDE SEQUENCE</scope>
    <source>
        <strain evidence="14">SF6</strain>
    </source>
</reference>
<keyword evidence="4 10" id="KW-1003">Cell membrane</keyword>
<dbReference type="PANTHER" id="PTHR47755">
    <property type="entry name" value="CELL DIVISION PROTEIN FTSX"/>
    <property type="match status" value="1"/>
</dbReference>
<keyword evidence="5 10" id="KW-0132">Cell division</keyword>
<dbReference type="RefSeq" id="WP_229591045.1">
    <property type="nucleotide sequence ID" value="NZ_AP024485.1"/>
</dbReference>
<evidence type="ECO:0000256" key="8">
    <source>
        <dbReference type="ARBA" id="ARBA00023136"/>
    </source>
</evidence>
<feature type="domain" description="FtsX extracellular" evidence="13">
    <location>
        <begin position="58"/>
        <end position="156"/>
    </location>
</feature>
<keyword evidence="8 10" id="KW-0472">Membrane</keyword>
<evidence type="ECO:0000256" key="4">
    <source>
        <dbReference type="ARBA" id="ARBA00022475"/>
    </source>
</evidence>
<dbReference type="InterPro" id="IPR004513">
    <property type="entry name" value="FtsX"/>
</dbReference>
<evidence type="ECO:0000259" key="12">
    <source>
        <dbReference type="Pfam" id="PF02687"/>
    </source>
</evidence>
<feature type="domain" description="ABC3 transporter permease C-terminal" evidence="12">
    <location>
        <begin position="181"/>
        <end position="291"/>
    </location>
</feature>
<evidence type="ECO:0000256" key="11">
    <source>
        <dbReference type="SAM" id="Phobius"/>
    </source>
</evidence>
<evidence type="ECO:0000259" key="13">
    <source>
        <dbReference type="Pfam" id="PF18075"/>
    </source>
</evidence>
<dbReference type="EMBL" id="AP024485">
    <property type="protein sequence ID" value="BCS89056.1"/>
    <property type="molecule type" value="Genomic_DNA"/>
</dbReference>
<proteinExistence type="inferred from homology"/>
<evidence type="ECO:0000313" key="14">
    <source>
        <dbReference type="EMBL" id="BCS89056.1"/>
    </source>
</evidence>
<comment type="subcellular location">
    <subcellularLocation>
        <location evidence="1">Cell membrane</location>
        <topology evidence="1">Multi-pass membrane protein</topology>
    </subcellularLocation>
</comment>
<evidence type="ECO:0000256" key="3">
    <source>
        <dbReference type="ARBA" id="ARBA00021907"/>
    </source>
</evidence>
<dbReference type="GO" id="GO:0051301">
    <property type="term" value="P:cell division"/>
    <property type="evidence" value="ECO:0007669"/>
    <property type="project" value="UniProtKB-KW"/>
</dbReference>
<evidence type="ECO:0000313" key="15">
    <source>
        <dbReference type="Proteomes" id="UP001053296"/>
    </source>
</evidence>
<evidence type="ECO:0000256" key="2">
    <source>
        <dbReference type="ARBA" id="ARBA00007379"/>
    </source>
</evidence>
<gene>
    <name evidence="14" type="primary">ftsX</name>
    <name evidence="14" type="ORF">PSDVSF_22980</name>
</gene>
<evidence type="ECO:0000256" key="1">
    <source>
        <dbReference type="ARBA" id="ARBA00004651"/>
    </source>
</evidence>
<evidence type="ECO:0000256" key="9">
    <source>
        <dbReference type="ARBA" id="ARBA00023306"/>
    </source>
</evidence>
<keyword evidence="15" id="KW-1185">Reference proteome</keyword>
<organism evidence="14 15">
    <name type="scientific">Pseudodesulfovibrio sediminis</name>
    <dbReference type="NCBI Taxonomy" id="2810563"/>
    <lineage>
        <taxon>Bacteria</taxon>
        <taxon>Pseudomonadati</taxon>
        <taxon>Thermodesulfobacteriota</taxon>
        <taxon>Desulfovibrionia</taxon>
        <taxon>Desulfovibrionales</taxon>
        <taxon>Desulfovibrionaceae</taxon>
    </lineage>
</organism>
<keyword evidence="9 10" id="KW-0131">Cell cycle</keyword>
<keyword evidence="6 11" id="KW-0812">Transmembrane</keyword>
<feature type="transmembrane region" description="Helical" evidence="11">
    <location>
        <begin position="176"/>
        <end position="196"/>
    </location>
</feature>
<feature type="transmembrane region" description="Helical" evidence="11">
    <location>
        <begin position="20"/>
        <end position="44"/>
    </location>
</feature>
<feature type="transmembrane region" description="Helical" evidence="11">
    <location>
        <begin position="271"/>
        <end position="290"/>
    </location>
</feature>
<evidence type="ECO:0000256" key="6">
    <source>
        <dbReference type="ARBA" id="ARBA00022692"/>
    </source>
</evidence>
<dbReference type="Pfam" id="PF18075">
    <property type="entry name" value="FtsX_ECD"/>
    <property type="match status" value="1"/>
</dbReference>
<dbReference type="InterPro" id="IPR003838">
    <property type="entry name" value="ABC3_permease_C"/>
</dbReference>
<protein>
    <recommendedName>
        <fullName evidence="3 10">Cell division protein FtsX</fullName>
    </recommendedName>
</protein>
<evidence type="ECO:0000256" key="10">
    <source>
        <dbReference type="PIRNR" id="PIRNR003097"/>
    </source>
</evidence>
<feature type="transmembrane region" description="Helical" evidence="11">
    <location>
        <begin position="229"/>
        <end position="250"/>
    </location>
</feature>
<dbReference type="PANTHER" id="PTHR47755:SF1">
    <property type="entry name" value="CELL DIVISION PROTEIN FTSX"/>
    <property type="match status" value="1"/>
</dbReference>